<feature type="binding site" evidence="7">
    <location>
        <position position="14"/>
    </location>
    <ligand>
        <name>ATP</name>
        <dbReference type="ChEBI" id="CHEBI:30616"/>
    </ligand>
</feature>
<feature type="binding site" evidence="7">
    <location>
        <position position="12"/>
    </location>
    <ligand>
        <name>sn-glycerol 3-phosphate</name>
        <dbReference type="ChEBI" id="CHEBI:57597"/>
    </ligand>
</feature>
<feature type="binding site" evidence="7">
    <location>
        <position position="82"/>
    </location>
    <ligand>
        <name>glycerol</name>
        <dbReference type="ChEBI" id="CHEBI:17754"/>
    </ligand>
</feature>
<evidence type="ECO:0000313" key="11">
    <source>
        <dbReference type="EMBL" id="MBO3269609.1"/>
    </source>
</evidence>
<feature type="domain" description="Carbohydrate kinase FGGY N-terminal" evidence="9">
    <location>
        <begin position="4"/>
        <end position="250"/>
    </location>
</feature>
<evidence type="ECO:0000256" key="8">
    <source>
        <dbReference type="RuleBase" id="RU003733"/>
    </source>
</evidence>
<sequence length="512" mass="55848">MQQYILSLDQGTTSSRAILFDQKGHIVSQAQKEFTQIFPKPGWVEHDPLEIWSTQAGVAAEATVKAGQNGKSIAALGITNQRETVVVWNRKTGKPVYNAIVWQDRRTAAYCDELRAEGREDLIRSKTGLLLDAYFSASKVRWILDNVKGARQKAEAGKLAFGTVDSWLIWNFTQGELHVTDVTNASRTMLFNIHSLAWDDELLALFDIPRSMLPEVRQSSEVYGETKTTIFASKIPIAGIAGDQQAALFGQLCTEPGMVKSTYGTGCFMLMNIGTEPKASQNNLLTTVAWQINGQVQYALEGSIFIAGAVVQWLRDNLGIIKTSAEVEQLARQVSSTDGVYFVPAFAGLGAPYWDPYARGVIFGMSRATKAAHVARAAVEAIAYQTMDVLQAMQADAELPITALRVDGGATSNELLMQFLADVLNTSVVRPRMAETTALGAAYLAGLAVGYWQSVEEIKALGQADTSYTPKPNRATIEDGIANWNRAVQALQVWSEGAHPMKTEATPETTAK</sequence>
<evidence type="ECO:0000256" key="7">
    <source>
        <dbReference type="HAMAP-Rule" id="MF_00186"/>
    </source>
</evidence>
<dbReference type="HAMAP" id="MF_00186">
    <property type="entry name" value="Glycerol_kin"/>
    <property type="match status" value="1"/>
</dbReference>
<dbReference type="PIRSF" id="PIRSF000538">
    <property type="entry name" value="GlpK"/>
    <property type="match status" value="1"/>
</dbReference>
<comment type="function">
    <text evidence="7">Key enzyme in the regulation of glycerol uptake and metabolism. Catalyzes the phosphorylation of glycerol to yield sn-glycerol 3-phosphate.</text>
</comment>
<feature type="binding site" evidence="7">
    <location>
        <position position="12"/>
    </location>
    <ligand>
        <name>ADP</name>
        <dbReference type="ChEBI" id="CHEBI:456216"/>
    </ligand>
</feature>
<dbReference type="Gene3D" id="3.30.420.40">
    <property type="match status" value="2"/>
</dbReference>
<evidence type="ECO:0000256" key="2">
    <source>
        <dbReference type="ARBA" id="ARBA00022679"/>
    </source>
</evidence>
<feature type="binding site" evidence="7">
    <location>
        <position position="409"/>
    </location>
    <ligand>
        <name>ATP</name>
        <dbReference type="ChEBI" id="CHEBI:30616"/>
    </ligand>
</feature>
<dbReference type="PROSITE" id="PS00445">
    <property type="entry name" value="FGGY_KINASES_2"/>
    <property type="match status" value="1"/>
</dbReference>
<evidence type="ECO:0000256" key="5">
    <source>
        <dbReference type="ARBA" id="ARBA00022798"/>
    </source>
</evidence>
<feature type="binding site" evidence="7">
    <location>
        <position position="83"/>
    </location>
    <ligand>
        <name>sn-glycerol 3-phosphate</name>
        <dbReference type="ChEBI" id="CHEBI:57597"/>
    </ligand>
</feature>
<dbReference type="NCBIfam" id="NF000756">
    <property type="entry name" value="PRK00047.1"/>
    <property type="match status" value="1"/>
</dbReference>
<dbReference type="InterPro" id="IPR018483">
    <property type="entry name" value="Carb_kinase_FGGY_CS"/>
</dbReference>
<reference evidence="11 12" key="1">
    <citation type="submission" date="2021-03" db="EMBL/GenBank/DDBJ databases">
        <authorList>
            <person name="Kim M.K."/>
        </authorList>
    </citation>
    <scope>NUCLEOTIDE SEQUENCE [LARGE SCALE GENOMIC DNA]</scope>
    <source>
        <strain evidence="11 12">BT507</strain>
    </source>
</reference>
<dbReference type="Pfam" id="PF02782">
    <property type="entry name" value="FGGY_C"/>
    <property type="match status" value="1"/>
</dbReference>
<feature type="binding site" evidence="7">
    <location>
        <position position="243"/>
    </location>
    <ligand>
        <name>glycerol</name>
        <dbReference type="ChEBI" id="CHEBI:17754"/>
    </ligand>
</feature>
<name>A0ABS3TAH2_9BACT</name>
<dbReference type="InterPro" id="IPR018484">
    <property type="entry name" value="FGGY_N"/>
</dbReference>
<feature type="binding site" evidence="7">
    <location>
        <position position="265"/>
    </location>
    <ligand>
        <name>ADP</name>
        <dbReference type="ChEBI" id="CHEBI:456216"/>
    </ligand>
</feature>
<evidence type="ECO:0000259" key="9">
    <source>
        <dbReference type="Pfam" id="PF00370"/>
    </source>
</evidence>
<feature type="binding site" evidence="7">
    <location>
        <position position="83"/>
    </location>
    <ligand>
        <name>glycerol</name>
        <dbReference type="ChEBI" id="CHEBI:17754"/>
    </ligand>
</feature>
<feature type="binding site" evidence="7">
    <location>
        <position position="134"/>
    </location>
    <ligand>
        <name>glycerol</name>
        <dbReference type="ChEBI" id="CHEBI:17754"/>
    </ligand>
</feature>
<dbReference type="InterPro" id="IPR043129">
    <property type="entry name" value="ATPase_NBD"/>
</dbReference>
<protein>
    <recommendedName>
        <fullName evidence="7">Glycerol kinase</fullName>
        <ecNumber evidence="7">2.7.1.30</ecNumber>
    </recommendedName>
    <alternativeName>
        <fullName evidence="7">ATP:glycerol 3-phosphotransferase</fullName>
    </alternativeName>
    <alternativeName>
        <fullName evidence="7">Glycerokinase</fullName>
        <shortName evidence="7">GK</shortName>
    </alternativeName>
</protein>
<dbReference type="PANTHER" id="PTHR10196">
    <property type="entry name" value="SUGAR KINASE"/>
    <property type="match status" value="1"/>
</dbReference>
<feature type="binding site" evidence="7">
    <location>
        <position position="82"/>
    </location>
    <ligand>
        <name>sn-glycerol 3-phosphate</name>
        <dbReference type="ChEBI" id="CHEBI:57597"/>
    </ligand>
</feature>
<feature type="binding site" evidence="7">
    <location>
        <position position="243"/>
    </location>
    <ligand>
        <name>sn-glycerol 3-phosphate</name>
        <dbReference type="ChEBI" id="CHEBI:57597"/>
    </ligand>
</feature>
<comment type="similarity">
    <text evidence="1 7 8">Belongs to the FGGY kinase family.</text>
</comment>
<organism evidence="11 12">
    <name type="scientific">Hymenobacter defluvii</name>
    <dbReference type="NCBI Taxonomy" id="2054411"/>
    <lineage>
        <taxon>Bacteria</taxon>
        <taxon>Pseudomonadati</taxon>
        <taxon>Bacteroidota</taxon>
        <taxon>Cytophagia</taxon>
        <taxon>Cytophagales</taxon>
        <taxon>Hymenobacteraceae</taxon>
        <taxon>Hymenobacter</taxon>
    </lineage>
</organism>
<comment type="activity regulation">
    <text evidence="7">Inhibited by fructose 1,6-bisphosphate (FBP).</text>
</comment>
<feature type="binding site" evidence="7">
    <location>
        <position position="312"/>
    </location>
    <ligand>
        <name>ATP</name>
        <dbReference type="ChEBI" id="CHEBI:30616"/>
    </ligand>
</feature>
<evidence type="ECO:0000256" key="4">
    <source>
        <dbReference type="ARBA" id="ARBA00022777"/>
    </source>
</evidence>
<dbReference type="PANTHER" id="PTHR10196:SF69">
    <property type="entry name" value="GLYCEROL KINASE"/>
    <property type="match status" value="1"/>
</dbReference>
<feature type="binding site" evidence="7">
    <location>
        <position position="134"/>
    </location>
    <ligand>
        <name>sn-glycerol 3-phosphate</name>
        <dbReference type="ChEBI" id="CHEBI:57597"/>
    </ligand>
</feature>
<dbReference type="EC" id="2.7.1.30" evidence="7"/>
<feature type="binding site" evidence="7">
    <location>
        <position position="308"/>
    </location>
    <ligand>
        <name>ADP</name>
        <dbReference type="ChEBI" id="CHEBI:456216"/>
    </ligand>
</feature>
<accession>A0ABS3TAH2</accession>
<dbReference type="SUPFAM" id="SSF53067">
    <property type="entry name" value="Actin-like ATPase domain"/>
    <property type="match status" value="2"/>
</dbReference>
<dbReference type="NCBIfam" id="TIGR01311">
    <property type="entry name" value="glycerol_kin"/>
    <property type="match status" value="1"/>
</dbReference>
<keyword evidence="2 7" id="KW-0808">Transferase</keyword>
<feature type="domain" description="Carbohydrate kinase FGGY C-terminal" evidence="10">
    <location>
        <begin position="261"/>
        <end position="448"/>
    </location>
</feature>
<evidence type="ECO:0000313" key="12">
    <source>
        <dbReference type="Proteomes" id="UP000670527"/>
    </source>
</evidence>
<dbReference type="GO" id="GO:0004370">
    <property type="term" value="F:glycerol kinase activity"/>
    <property type="evidence" value="ECO:0007669"/>
    <property type="project" value="UniProtKB-EC"/>
</dbReference>
<proteinExistence type="inferred from homology"/>
<keyword evidence="6 7" id="KW-0067">ATP-binding</keyword>
<evidence type="ECO:0000256" key="6">
    <source>
        <dbReference type="ARBA" id="ARBA00022840"/>
    </source>
</evidence>
<evidence type="ECO:0000256" key="1">
    <source>
        <dbReference type="ARBA" id="ARBA00009156"/>
    </source>
</evidence>
<keyword evidence="12" id="KW-1185">Reference proteome</keyword>
<dbReference type="CDD" id="cd07786">
    <property type="entry name" value="FGGY_EcGK_like"/>
    <property type="match status" value="1"/>
</dbReference>
<keyword evidence="4 7" id="KW-0418">Kinase</keyword>
<feature type="binding site" evidence="7">
    <location>
        <position position="12"/>
    </location>
    <ligand>
        <name>ATP</name>
        <dbReference type="ChEBI" id="CHEBI:30616"/>
    </ligand>
</feature>
<dbReference type="Pfam" id="PF00370">
    <property type="entry name" value="FGGY_N"/>
    <property type="match status" value="1"/>
</dbReference>
<feature type="binding site" evidence="7">
    <location>
        <position position="13"/>
    </location>
    <ligand>
        <name>ATP</name>
        <dbReference type="ChEBI" id="CHEBI:30616"/>
    </ligand>
</feature>
<dbReference type="InterPro" id="IPR000577">
    <property type="entry name" value="Carb_kinase_FGGY"/>
</dbReference>
<keyword evidence="5 7" id="KW-0319">Glycerol metabolism</keyword>
<feature type="binding site" evidence="7">
    <location>
        <position position="413"/>
    </location>
    <ligand>
        <name>ADP</name>
        <dbReference type="ChEBI" id="CHEBI:456216"/>
    </ligand>
</feature>
<feature type="binding site" evidence="7">
    <location>
        <position position="244"/>
    </location>
    <ligand>
        <name>glycerol</name>
        <dbReference type="ChEBI" id="CHEBI:17754"/>
    </ligand>
</feature>
<gene>
    <name evidence="7 11" type="primary">glpK</name>
    <name evidence="11" type="ORF">J4D97_03020</name>
</gene>
<evidence type="ECO:0000259" key="10">
    <source>
        <dbReference type="Pfam" id="PF02782"/>
    </source>
</evidence>
<dbReference type="PROSITE" id="PS00933">
    <property type="entry name" value="FGGY_KINASES_1"/>
    <property type="match status" value="1"/>
</dbReference>
<dbReference type="RefSeq" id="WP_208306302.1">
    <property type="nucleotide sequence ID" value="NZ_JAGETX010000001.1"/>
</dbReference>
<comment type="catalytic activity">
    <reaction evidence="7">
        <text>glycerol + ATP = sn-glycerol 3-phosphate + ADP + H(+)</text>
        <dbReference type="Rhea" id="RHEA:21644"/>
        <dbReference type="ChEBI" id="CHEBI:15378"/>
        <dbReference type="ChEBI" id="CHEBI:17754"/>
        <dbReference type="ChEBI" id="CHEBI:30616"/>
        <dbReference type="ChEBI" id="CHEBI:57597"/>
        <dbReference type="ChEBI" id="CHEBI:456216"/>
        <dbReference type="EC" id="2.7.1.30"/>
    </reaction>
</comment>
<feature type="binding site" evidence="7">
    <location>
        <position position="16"/>
    </location>
    <ligand>
        <name>ADP</name>
        <dbReference type="ChEBI" id="CHEBI:456216"/>
    </ligand>
</feature>
<comment type="pathway">
    <text evidence="7">Polyol metabolism; glycerol degradation via glycerol kinase pathway; sn-glycerol 3-phosphate from glycerol: step 1/1.</text>
</comment>
<dbReference type="EMBL" id="JAGETX010000001">
    <property type="protein sequence ID" value="MBO3269609.1"/>
    <property type="molecule type" value="Genomic_DNA"/>
</dbReference>
<dbReference type="InterPro" id="IPR018485">
    <property type="entry name" value="FGGY_C"/>
</dbReference>
<feature type="binding site" evidence="7">
    <location>
        <position position="409"/>
    </location>
    <ligand>
        <name>ADP</name>
        <dbReference type="ChEBI" id="CHEBI:456216"/>
    </ligand>
</feature>
<feature type="binding site" evidence="7">
    <location>
        <position position="265"/>
    </location>
    <ligand>
        <name>ATP</name>
        <dbReference type="ChEBI" id="CHEBI:30616"/>
    </ligand>
</feature>
<evidence type="ECO:0000256" key="3">
    <source>
        <dbReference type="ARBA" id="ARBA00022741"/>
    </source>
</evidence>
<dbReference type="Proteomes" id="UP000670527">
    <property type="component" value="Unassembled WGS sequence"/>
</dbReference>
<dbReference type="InterPro" id="IPR005999">
    <property type="entry name" value="Glycerol_kin"/>
</dbReference>
<comment type="caution">
    <text evidence="11">The sequence shown here is derived from an EMBL/GenBank/DDBJ whole genome shotgun (WGS) entry which is preliminary data.</text>
</comment>
<keyword evidence="3 7" id="KW-0547">Nucleotide-binding</keyword>
<feature type="binding site" evidence="7">
    <location>
        <position position="308"/>
    </location>
    <ligand>
        <name>ATP</name>
        <dbReference type="ChEBI" id="CHEBI:30616"/>
    </ligand>
</feature>